<accession>A0AAV6Q812</accession>
<reference evidence="3 4" key="1">
    <citation type="journal article" date="2021" name="Sci. Rep.">
        <title>Chromosome anchoring in Senegalese sole (Solea senegalensis) reveals sex-associated markers and genome rearrangements in flatfish.</title>
        <authorList>
            <person name="Guerrero-Cozar I."/>
            <person name="Gomez-Garrido J."/>
            <person name="Berbel C."/>
            <person name="Martinez-Blanch J.F."/>
            <person name="Alioto T."/>
            <person name="Claros M.G."/>
            <person name="Gagnaire P.A."/>
            <person name="Manchado M."/>
        </authorList>
    </citation>
    <scope>NUCLEOTIDE SEQUENCE [LARGE SCALE GENOMIC DNA]</scope>
    <source>
        <strain evidence="3">Sse05_10M</strain>
    </source>
</reference>
<organism evidence="3 4">
    <name type="scientific">Solea senegalensis</name>
    <name type="common">Senegalese sole</name>
    <dbReference type="NCBI Taxonomy" id="28829"/>
    <lineage>
        <taxon>Eukaryota</taxon>
        <taxon>Metazoa</taxon>
        <taxon>Chordata</taxon>
        <taxon>Craniata</taxon>
        <taxon>Vertebrata</taxon>
        <taxon>Euteleostomi</taxon>
        <taxon>Actinopterygii</taxon>
        <taxon>Neopterygii</taxon>
        <taxon>Teleostei</taxon>
        <taxon>Neoteleostei</taxon>
        <taxon>Acanthomorphata</taxon>
        <taxon>Carangaria</taxon>
        <taxon>Pleuronectiformes</taxon>
        <taxon>Pleuronectoidei</taxon>
        <taxon>Soleidae</taxon>
        <taxon>Solea</taxon>
    </lineage>
</organism>
<dbReference type="AlphaFoldDB" id="A0AAV6Q812"/>
<keyword evidence="4" id="KW-1185">Reference proteome</keyword>
<feature type="signal peptide" evidence="1">
    <location>
        <begin position="1"/>
        <end position="22"/>
    </location>
</feature>
<dbReference type="EMBL" id="JAGKHQ010000019">
    <property type="protein sequence ID" value="KAG7483346.1"/>
    <property type="molecule type" value="Genomic_DNA"/>
</dbReference>
<proteinExistence type="predicted"/>
<dbReference type="InterPro" id="IPR013106">
    <property type="entry name" value="Ig_V-set"/>
</dbReference>
<comment type="caution">
    <text evidence="3">The sequence shown here is derived from an EMBL/GenBank/DDBJ whole genome shotgun (WGS) entry which is preliminary data.</text>
</comment>
<evidence type="ECO:0000259" key="2">
    <source>
        <dbReference type="PROSITE" id="PS50835"/>
    </source>
</evidence>
<dbReference type="Pfam" id="PF07686">
    <property type="entry name" value="V-set"/>
    <property type="match status" value="1"/>
</dbReference>
<evidence type="ECO:0000313" key="3">
    <source>
        <dbReference type="EMBL" id="KAG7483346.1"/>
    </source>
</evidence>
<gene>
    <name evidence="3" type="ORF">JOB18_046105</name>
</gene>
<sequence length="163" mass="18386">MWMRTRVEWSGTAALCFGLVLSHLFTEGSVVTVQCRPGEQVNLPCPYHYEDHGHVSQLSVQWRSPNNELLCHYIKHKAFQNCSSGYTIVYTPGNITLTIRQLNTNDFGVHVCSVGKRHEFADSSIEVVRVSGFVTSEPKARGNQLGQTWTLFLLLTLSLIVYL</sequence>
<dbReference type="PROSITE" id="PS50835">
    <property type="entry name" value="IG_LIKE"/>
    <property type="match status" value="1"/>
</dbReference>
<dbReference type="Proteomes" id="UP000693946">
    <property type="component" value="Linkage Group LG7"/>
</dbReference>
<dbReference type="InterPro" id="IPR007110">
    <property type="entry name" value="Ig-like_dom"/>
</dbReference>
<evidence type="ECO:0000256" key="1">
    <source>
        <dbReference type="SAM" id="SignalP"/>
    </source>
</evidence>
<feature type="chain" id="PRO_5043361173" evidence="1">
    <location>
        <begin position="23"/>
        <end position="163"/>
    </location>
</feature>
<feature type="domain" description="Ig-like" evidence="2">
    <location>
        <begin position="38"/>
        <end position="128"/>
    </location>
</feature>
<keyword evidence="1" id="KW-0732">Signal</keyword>
<name>A0AAV6Q812_SOLSE</name>
<protein>
    <submittedName>
        <fullName evidence="3">Hepatocyte cell adhesion molecule</fullName>
    </submittedName>
</protein>
<evidence type="ECO:0000313" key="4">
    <source>
        <dbReference type="Proteomes" id="UP000693946"/>
    </source>
</evidence>